<gene>
    <name evidence="2" type="ORF">TAV2_LOCUS15036</name>
</gene>
<dbReference type="GO" id="GO:0003824">
    <property type="term" value="F:catalytic activity"/>
    <property type="evidence" value="ECO:0007669"/>
    <property type="project" value="InterPro"/>
</dbReference>
<dbReference type="InterPro" id="IPR005135">
    <property type="entry name" value="Endo/exonuclease/phosphatase"/>
</dbReference>
<dbReference type="AlphaFoldDB" id="A0AAU9S7E4"/>
<accession>A0AAU9S7E4</accession>
<dbReference type="Pfam" id="PF03372">
    <property type="entry name" value="Exo_endo_phos"/>
    <property type="match status" value="1"/>
</dbReference>
<evidence type="ECO:0000313" key="3">
    <source>
        <dbReference type="Proteomes" id="UP000836841"/>
    </source>
</evidence>
<proteinExistence type="predicted"/>
<keyword evidence="3" id="KW-1185">Reference proteome</keyword>
<reference evidence="2 3" key="1">
    <citation type="submission" date="2022-03" db="EMBL/GenBank/DDBJ databases">
        <authorList>
            <person name="Nunn A."/>
            <person name="Chopra R."/>
            <person name="Nunn A."/>
            <person name="Contreras Garrido A."/>
        </authorList>
    </citation>
    <scope>NUCLEOTIDE SEQUENCE [LARGE SCALE GENOMIC DNA]</scope>
</reference>
<evidence type="ECO:0000313" key="2">
    <source>
        <dbReference type="EMBL" id="CAH2059857.1"/>
    </source>
</evidence>
<evidence type="ECO:0000259" key="1">
    <source>
        <dbReference type="Pfam" id="PF03372"/>
    </source>
</evidence>
<dbReference type="SUPFAM" id="SSF56219">
    <property type="entry name" value="DNase I-like"/>
    <property type="match status" value="1"/>
</dbReference>
<sequence>MFVHRPFGQWLSSHQPIFGAIIETYIKDLNLSLLISTICPGWSFTSNHLSDDDGRIIIVWRPPASVRVLHQTRQTITCEVHLPSANPFTYTAVYVSNTNSERNDLWVELLSLHQTLSLHSSSWMIGGDFNQVIHHAEHSNPDVNNHTADMIAFRDCLSQMGMFDLRFHGPLFTWSNRQPASPVAKKLDRLLVNSHLISQFPHSLASFLPQLISDHSPCLIDPAHNLPKAGTRPFKFFNYLTKHQNFISVVQEAWIQARSFGSNLTFLCWKQKIIKRELKELNRDNFSQIQRRVSEAYSLLQNVQKCNPPPPSLRRFNGFRA</sequence>
<dbReference type="Gene3D" id="3.60.10.10">
    <property type="entry name" value="Endonuclease/exonuclease/phosphatase"/>
    <property type="match status" value="1"/>
</dbReference>
<feature type="domain" description="Endonuclease/exonuclease/phosphatase" evidence="1">
    <location>
        <begin position="7"/>
        <end position="215"/>
    </location>
</feature>
<dbReference type="PANTHER" id="PTHR33710:SF77">
    <property type="entry name" value="DNASE I-LIKE SUPERFAMILY PROTEIN"/>
    <property type="match status" value="1"/>
</dbReference>
<protein>
    <recommendedName>
        <fullName evidence="1">Endonuclease/exonuclease/phosphatase domain-containing protein</fullName>
    </recommendedName>
</protein>
<dbReference type="InterPro" id="IPR036691">
    <property type="entry name" value="Endo/exonu/phosph_ase_sf"/>
</dbReference>
<dbReference type="EMBL" id="OU466860">
    <property type="protein sequence ID" value="CAH2059857.1"/>
    <property type="molecule type" value="Genomic_DNA"/>
</dbReference>
<dbReference type="Proteomes" id="UP000836841">
    <property type="component" value="Chromosome 4"/>
</dbReference>
<dbReference type="PANTHER" id="PTHR33710">
    <property type="entry name" value="BNAC02G09200D PROTEIN"/>
    <property type="match status" value="1"/>
</dbReference>
<name>A0AAU9S7E4_THLAR</name>
<organism evidence="2 3">
    <name type="scientific">Thlaspi arvense</name>
    <name type="common">Field penny-cress</name>
    <dbReference type="NCBI Taxonomy" id="13288"/>
    <lineage>
        <taxon>Eukaryota</taxon>
        <taxon>Viridiplantae</taxon>
        <taxon>Streptophyta</taxon>
        <taxon>Embryophyta</taxon>
        <taxon>Tracheophyta</taxon>
        <taxon>Spermatophyta</taxon>
        <taxon>Magnoliopsida</taxon>
        <taxon>eudicotyledons</taxon>
        <taxon>Gunneridae</taxon>
        <taxon>Pentapetalae</taxon>
        <taxon>rosids</taxon>
        <taxon>malvids</taxon>
        <taxon>Brassicales</taxon>
        <taxon>Brassicaceae</taxon>
        <taxon>Thlaspideae</taxon>
        <taxon>Thlaspi</taxon>
    </lineage>
</organism>